<dbReference type="Gene3D" id="1.10.357.10">
    <property type="entry name" value="Tetracycline Repressor, domain 2"/>
    <property type="match status" value="1"/>
</dbReference>
<dbReference type="InterPro" id="IPR009057">
    <property type="entry name" value="Homeodomain-like_sf"/>
</dbReference>
<dbReference type="RefSeq" id="WP_005625743.1">
    <property type="nucleotide sequence ID" value="NZ_AMRA01000032.1"/>
</dbReference>
<dbReference type="AlphaFoldDB" id="K5BHD1"/>
<dbReference type="PANTHER" id="PTHR30055:SF226">
    <property type="entry name" value="HTH-TYPE TRANSCRIPTIONAL REGULATOR PKSA"/>
    <property type="match status" value="1"/>
</dbReference>
<proteinExistence type="predicted"/>
<protein>
    <submittedName>
        <fullName evidence="2">Bacterial regulatory s, tetR family protein</fullName>
    </submittedName>
</protein>
<dbReference type="STRING" id="1122247.GCA_000379865_02256"/>
<evidence type="ECO:0000256" key="1">
    <source>
        <dbReference type="ARBA" id="ARBA00023125"/>
    </source>
</evidence>
<accession>K5BHD1</accession>
<dbReference type="PROSITE" id="PS50977">
    <property type="entry name" value="HTH_TETR_2"/>
    <property type="match status" value="1"/>
</dbReference>
<keyword evidence="1" id="KW-0238">DNA-binding</keyword>
<dbReference type="SUPFAM" id="SSF46689">
    <property type="entry name" value="Homeodomain-like"/>
    <property type="match status" value="1"/>
</dbReference>
<gene>
    <name evidence="2" type="ORF">C731_1271</name>
</gene>
<dbReference type="EMBL" id="AMRA01000032">
    <property type="protein sequence ID" value="EKF24736.1"/>
    <property type="molecule type" value="Genomic_DNA"/>
</dbReference>
<dbReference type="Proteomes" id="UP000006265">
    <property type="component" value="Unassembled WGS sequence"/>
</dbReference>
<dbReference type="PATRIC" id="fig|1122247.3.peg.1223"/>
<comment type="caution">
    <text evidence="2">The sequence shown here is derived from an EMBL/GenBank/DDBJ whole genome shotgun (WGS) entry which is preliminary data.</text>
</comment>
<organism evidence="2 3">
    <name type="scientific">Mycolicibacterium hassiacum (strain DSM 44199 / CIP 105218 / JCM 12690 / 3849)</name>
    <name type="common">Mycobacterium hassiacum</name>
    <dbReference type="NCBI Taxonomy" id="1122247"/>
    <lineage>
        <taxon>Bacteria</taxon>
        <taxon>Bacillati</taxon>
        <taxon>Actinomycetota</taxon>
        <taxon>Actinomycetes</taxon>
        <taxon>Mycobacteriales</taxon>
        <taxon>Mycobacteriaceae</taxon>
        <taxon>Mycolicibacterium</taxon>
    </lineage>
</organism>
<dbReference type="InterPro" id="IPR001647">
    <property type="entry name" value="HTH_TetR"/>
</dbReference>
<evidence type="ECO:0000313" key="3">
    <source>
        <dbReference type="Proteomes" id="UP000006265"/>
    </source>
</evidence>
<dbReference type="InterPro" id="IPR050109">
    <property type="entry name" value="HTH-type_TetR-like_transc_reg"/>
</dbReference>
<evidence type="ECO:0000313" key="2">
    <source>
        <dbReference type="EMBL" id="EKF24736.1"/>
    </source>
</evidence>
<name>K5BHD1_MYCHD</name>
<dbReference type="Pfam" id="PF00440">
    <property type="entry name" value="TetR_N"/>
    <property type="match status" value="1"/>
</dbReference>
<dbReference type="GO" id="GO:0000976">
    <property type="term" value="F:transcription cis-regulatory region binding"/>
    <property type="evidence" value="ECO:0007669"/>
    <property type="project" value="TreeGrafter"/>
</dbReference>
<dbReference type="OrthoDB" id="3783612at2"/>
<dbReference type="PANTHER" id="PTHR30055">
    <property type="entry name" value="HTH-TYPE TRANSCRIPTIONAL REGULATOR RUTR"/>
    <property type="match status" value="1"/>
</dbReference>
<keyword evidence="3" id="KW-1185">Reference proteome</keyword>
<dbReference type="GO" id="GO:0003700">
    <property type="term" value="F:DNA-binding transcription factor activity"/>
    <property type="evidence" value="ECO:0007669"/>
    <property type="project" value="TreeGrafter"/>
</dbReference>
<dbReference type="eggNOG" id="COG1309">
    <property type="taxonomic scope" value="Bacteria"/>
</dbReference>
<sequence length="221" mass="23568">MTEHTGSPGAEPQWRGTSAAERLRQRRSRLVDAAYRLLAGGDDSALTIRAVCRAANVSPRHFYEVFADTDALLRATYDHAIELLVAAVRASLADSQVAPMPIRGRLEALFSAAAEHFENDPAAARIIFTIALSHDALRDHGITTLLTFVAGVRASLGPGSVPGPAVSSAPDDELRTTMLAGGLAAVFSSWIAGGYARPRDEIVAYCTQAGLQLLGWDDSQR</sequence>
<reference evidence="2 3" key="1">
    <citation type="journal article" date="2012" name="J. Bacteriol.">
        <title>Genome sequence of Mycobacterium hassiacum DSM 44199, a rare source of heat-stable mycobacterial proteins.</title>
        <authorList>
            <person name="Tiago I."/>
            <person name="Maranha A."/>
            <person name="Mendes V."/>
            <person name="Alarico S."/>
            <person name="Moynihan P.J."/>
            <person name="Clarke A.J."/>
            <person name="Macedo-Ribeiro S."/>
            <person name="Pereira P.J."/>
            <person name="Empadinhas N."/>
        </authorList>
    </citation>
    <scope>NUCLEOTIDE SEQUENCE [LARGE SCALE GENOMIC DNA]</scope>
    <source>
        <strain evidence="3">DSM 44199 / CIP 105218 / JCM 12690 / 3849</strain>
    </source>
</reference>